<dbReference type="RefSeq" id="XP_008099622.1">
    <property type="nucleotide sequence ID" value="XM_008101431.1"/>
</dbReference>
<dbReference type="STRING" id="645133.E3QXL4"/>
<gene>
    <name evidence="8" type="ORF">GLRG_10746</name>
</gene>
<evidence type="ECO:0000259" key="7">
    <source>
        <dbReference type="Pfam" id="PF20684"/>
    </source>
</evidence>
<dbReference type="VEuPathDB" id="FungiDB:GLRG_10746"/>
<dbReference type="Pfam" id="PF20684">
    <property type="entry name" value="Fung_rhodopsin"/>
    <property type="match status" value="1"/>
</dbReference>
<dbReference type="InterPro" id="IPR049326">
    <property type="entry name" value="Rhodopsin_dom_fungi"/>
</dbReference>
<dbReference type="InterPro" id="IPR052337">
    <property type="entry name" value="SAT4-like"/>
</dbReference>
<evidence type="ECO:0000313" key="9">
    <source>
        <dbReference type="Proteomes" id="UP000008782"/>
    </source>
</evidence>
<dbReference type="AlphaFoldDB" id="E3QXL4"/>
<comment type="subcellular location">
    <subcellularLocation>
        <location evidence="1">Membrane</location>
        <topology evidence="1">Multi-pass membrane protein</topology>
    </subcellularLocation>
</comment>
<name>E3QXL4_COLGM</name>
<dbReference type="PANTHER" id="PTHR33048">
    <property type="entry name" value="PTH11-LIKE INTEGRAL MEMBRANE PROTEIN (AFU_ORTHOLOGUE AFUA_5G11245)"/>
    <property type="match status" value="1"/>
</dbReference>
<organism evidence="9">
    <name type="scientific">Colletotrichum graminicola (strain M1.001 / M2 / FGSC 10212)</name>
    <name type="common">Maize anthracnose fungus</name>
    <name type="synonym">Glomerella graminicola</name>
    <dbReference type="NCBI Taxonomy" id="645133"/>
    <lineage>
        <taxon>Eukaryota</taxon>
        <taxon>Fungi</taxon>
        <taxon>Dikarya</taxon>
        <taxon>Ascomycota</taxon>
        <taxon>Pezizomycotina</taxon>
        <taxon>Sordariomycetes</taxon>
        <taxon>Hypocreomycetidae</taxon>
        <taxon>Glomerellales</taxon>
        <taxon>Glomerellaceae</taxon>
        <taxon>Colletotrichum</taxon>
        <taxon>Colletotrichum graminicola species complex</taxon>
    </lineage>
</organism>
<dbReference type="Proteomes" id="UP000008782">
    <property type="component" value="Unassembled WGS sequence"/>
</dbReference>
<feature type="transmembrane region" description="Helical" evidence="6">
    <location>
        <begin position="131"/>
        <end position="150"/>
    </location>
</feature>
<protein>
    <recommendedName>
        <fullName evidence="7">Rhodopsin domain-containing protein</fullName>
    </recommendedName>
</protein>
<evidence type="ECO:0000256" key="2">
    <source>
        <dbReference type="ARBA" id="ARBA00022692"/>
    </source>
</evidence>
<feature type="transmembrane region" description="Helical" evidence="6">
    <location>
        <begin position="26"/>
        <end position="48"/>
    </location>
</feature>
<evidence type="ECO:0000256" key="1">
    <source>
        <dbReference type="ARBA" id="ARBA00004141"/>
    </source>
</evidence>
<dbReference type="HOGENOM" id="CLU_028200_25_4_1"/>
<accession>E3QXL4</accession>
<feature type="domain" description="Rhodopsin" evidence="7">
    <location>
        <begin position="93"/>
        <end position="224"/>
    </location>
</feature>
<proteinExistence type="inferred from homology"/>
<evidence type="ECO:0000256" key="4">
    <source>
        <dbReference type="ARBA" id="ARBA00023136"/>
    </source>
</evidence>
<evidence type="ECO:0000256" key="3">
    <source>
        <dbReference type="ARBA" id="ARBA00022989"/>
    </source>
</evidence>
<evidence type="ECO:0000313" key="8">
    <source>
        <dbReference type="EMBL" id="EFQ35602.1"/>
    </source>
</evidence>
<keyword evidence="3 6" id="KW-1133">Transmembrane helix</keyword>
<reference evidence="9" key="1">
    <citation type="journal article" date="2012" name="Nat. Genet.">
        <title>Lifestyle transitions in plant pathogenic Colletotrichum fungi deciphered by genome and transcriptome analyses.</title>
        <authorList>
            <person name="O'Connell R.J."/>
            <person name="Thon M.R."/>
            <person name="Hacquard S."/>
            <person name="Amyotte S.G."/>
            <person name="Kleemann J."/>
            <person name="Torres M.F."/>
            <person name="Damm U."/>
            <person name="Buiate E.A."/>
            <person name="Epstein L."/>
            <person name="Alkan N."/>
            <person name="Altmueller J."/>
            <person name="Alvarado-Balderrama L."/>
            <person name="Bauser C.A."/>
            <person name="Becker C."/>
            <person name="Birren B.W."/>
            <person name="Chen Z."/>
            <person name="Choi J."/>
            <person name="Crouch J.A."/>
            <person name="Duvick J.P."/>
            <person name="Farman M.A."/>
            <person name="Gan P."/>
            <person name="Heiman D."/>
            <person name="Henrissat B."/>
            <person name="Howard R.J."/>
            <person name="Kabbage M."/>
            <person name="Koch C."/>
            <person name="Kracher B."/>
            <person name="Kubo Y."/>
            <person name="Law A.D."/>
            <person name="Lebrun M.-H."/>
            <person name="Lee Y.-H."/>
            <person name="Miyara I."/>
            <person name="Moore N."/>
            <person name="Neumann U."/>
            <person name="Nordstroem K."/>
            <person name="Panaccione D.G."/>
            <person name="Panstruga R."/>
            <person name="Place M."/>
            <person name="Proctor R.H."/>
            <person name="Prusky D."/>
            <person name="Rech G."/>
            <person name="Reinhardt R."/>
            <person name="Rollins J.A."/>
            <person name="Rounsley S."/>
            <person name="Schardl C.L."/>
            <person name="Schwartz D.C."/>
            <person name="Shenoy N."/>
            <person name="Shirasu K."/>
            <person name="Sikhakolli U.R."/>
            <person name="Stueber K."/>
            <person name="Sukno S.A."/>
            <person name="Sweigard J.A."/>
            <person name="Takano Y."/>
            <person name="Takahara H."/>
            <person name="Trail F."/>
            <person name="van der Does H.C."/>
            <person name="Voll L.M."/>
            <person name="Will I."/>
            <person name="Young S."/>
            <person name="Zeng Q."/>
            <person name="Zhang J."/>
            <person name="Zhou S."/>
            <person name="Dickman M.B."/>
            <person name="Schulze-Lefert P."/>
            <person name="Ver Loren van Themaat E."/>
            <person name="Ma L.-J."/>
            <person name="Vaillancourt L.J."/>
        </authorList>
    </citation>
    <scope>NUCLEOTIDE SEQUENCE [LARGE SCALE GENOMIC DNA]</scope>
    <source>
        <strain evidence="9">M1.001 / M2 / FGSC 10212</strain>
    </source>
</reference>
<keyword evidence="2 6" id="KW-0812">Transmembrane</keyword>
<dbReference type="GO" id="GO:0016020">
    <property type="term" value="C:membrane"/>
    <property type="evidence" value="ECO:0007669"/>
    <property type="project" value="UniProtKB-SubCell"/>
</dbReference>
<comment type="similarity">
    <text evidence="5">Belongs to the SAT4 family.</text>
</comment>
<keyword evidence="9" id="KW-1185">Reference proteome</keyword>
<sequence>MRFPPATVMLTWPSPNHVNPTERGPALIIVELTSLSVALLCLCLRLYVRFFIIRKSWWDDWLMIAATLLEDSSSWPIIPTVNVDGHCCHLRPVIGFLVVLWTQCIPAWHYWDLFVENRKCLDEWPPLAAQSVSMVVIDVIVYMIPIPTLVRLKLPAAQRLVLIFLFSLGTVVVVAGAMRTYWVHHVGMQTYDVTWEGFELWIWTALEANLDVVCGCVPVLRPLLLLTSGCKSPNLVEISFPPTIGSGEKEKGKHGNLEYDAGEHMLNTPLSTPSNSLSTPLQLSSPGWSPILDEWARQQHQKQFRRS</sequence>
<evidence type="ECO:0000256" key="6">
    <source>
        <dbReference type="SAM" id="Phobius"/>
    </source>
</evidence>
<dbReference type="GeneID" id="24416111"/>
<keyword evidence="4 6" id="KW-0472">Membrane</keyword>
<dbReference type="PANTHER" id="PTHR33048:SF129">
    <property type="entry name" value="INTEGRAL MEMBRANE PROTEIN-RELATED"/>
    <property type="match status" value="1"/>
</dbReference>
<evidence type="ECO:0000256" key="5">
    <source>
        <dbReference type="ARBA" id="ARBA00038359"/>
    </source>
</evidence>
<dbReference type="eggNOG" id="ENOG502SMK9">
    <property type="taxonomic scope" value="Eukaryota"/>
</dbReference>
<dbReference type="OrthoDB" id="3934549at2759"/>
<dbReference type="EMBL" id="GG697396">
    <property type="protein sequence ID" value="EFQ35602.1"/>
    <property type="molecule type" value="Genomic_DNA"/>
</dbReference>
<feature type="transmembrane region" description="Helical" evidence="6">
    <location>
        <begin position="162"/>
        <end position="182"/>
    </location>
</feature>